<dbReference type="RefSeq" id="WP_006619744.1">
    <property type="nucleotide sequence ID" value="NZ_BIMW01000143.1"/>
</dbReference>
<proteinExistence type="predicted"/>
<organism evidence="1 2">
    <name type="scientific">Limnospira platensis NIES-46</name>
    <dbReference type="NCBI Taxonomy" id="1236695"/>
    <lineage>
        <taxon>Bacteria</taxon>
        <taxon>Bacillati</taxon>
        <taxon>Cyanobacteriota</taxon>
        <taxon>Cyanophyceae</taxon>
        <taxon>Oscillatoriophycideae</taxon>
        <taxon>Oscillatoriales</taxon>
        <taxon>Sirenicapillariaceae</taxon>
        <taxon>Limnospira</taxon>
    </lineage>
</organism>
<comment type="caution">
    <text evidence="1">The sequence shown here is derived from an EMBL/GenBank/DDBJ whole genome shotgun (WGS) entry which is preliminary data.</text>
</comment>
<evidence type="ECO:0008006" key="3">
    <source>
        <dbReference type="Google" id="ProtNLM"/>
    </source>
</evidence>
<reference evidence="1 2" key="1">
    <citation type="journal article" date="2019" name="J Genomics">
        <title>The Draft Genome of a Hydrogen-producing Cyanobacterium, Arthrospira platensis NIES-46.</title>
        <authorList>
            <person name="Suzuki S."/>
            <person name="Yamaguchi H."/>
            <person name="Kawachi M."/>
        </authorList>
    </citation>
    <scope>NUCLEOTIDE SEQUENCE [LARGE SCALE GENOMIC DNA]</scope>
    <source>
        <strain evidence="1 2">NIES-46</strain>
    </source>
</reference>
<evidence type="ECO:0000313" key="2">
    <source>
        <dbReference type="Proteomes" id="UP000326169"/>
    </source>
</evidence>
<gene>
    <name evidence="1" type="ORF">NIES46_36380</name>
</gene>
<dbReference type="GeneID" id="301684419"/>
<evidence type="ECO:0000313" key="1">
    <source>
        <dbReference type="EMBL" id="GCE95572.1"/>
    </source>
</evidence>
<protein>
    <recommendedName>
        <fullName evidence="3">Transposase</fullName>
    </recommendedName>
</protein>
<sequence length="61" mass="7111">MLKYYLCRSGKIPTSVHPFVKQEELRKAQPQPQPGAIQVIYRLRNAFLGVWRSLSKRNSQP</sequence>
<keyword evidence="2" id="KW-1185">Reference proteome</keyword>
<dbReference type="Proteomes" id="UP000326169">
    <property type="component" value="Unassembled WGS sequence"/>
</dbReference>
<accession>A0A5M3TAA1</accession>
<dbReference type="EMBL" id="BIMW01000143">
    <property type="protein sequence ID" value="GCE95572.1"/>
    <property type="molecule type" value="Genomic_DNA"/>
</dbReference>
<name>A0A5M3TAA1_LIMPL</name>